<dbReference type="Proteomes" id="UP000276215">
    <property type="component" value="Unassembled WGS sequence"/>
</dbReference>
<protein>
    <submittedName>
        <fullName evidence="2">Uncharacterized protein</fullName>
    </submittedName>
</protein>
<organism evidence="2 3">
    <name type="scientific">Choiromyces venosus 120613-1</name>
    <dbReference type="NCBI Taxonomy" id="1336337"/>
    <lineage>
        <taxon>Eukaryota</taxon>
        <taxon>Fungi</taxon>
        <taxon>Dikarya</taxon>
        <taxon>Ascomycota</taxon>
        <taxon>Pezizomycotina</taxon>
        <taxon>Pezizomycetes</taxon>
        <taxon>Pezizales</taxon>
        <taxon>Tuberaceae</taxon>
        <taxon>Choiromyces</taxon>
    </lineage>
</organism>
<feature type="compositionally biased region" description="Polar residues" evidence="1">
    <location>
        <begin position="70"/>
        <end position="82"/>
    </location>
</feature>
<gene>
    <name evidence="2" type="ORF">L873DRAFT_146865</name>
</gene>
<feature type="region of interest" description="Disordered" evidence="1">
    <location>
        <begin position="1"/>
        <end position="82"/>
    </location>
</feature>
<feature type="compositionally biased region" description="Polar residues" evidence="1">
    <location>
        <begin position="40"/>
        <end position="53"/>
    </location>
</feature>
<evidence type="ECO:0000313" key="2">
    <source>
        <dbReference type="EMBL" id="RPA92765.1"/>
    </source>
</evidence>
<proteinExistence type="predicted"/>
<accession>A0A3N4J3M4</accession>
<evidence type="ECO:0000256" key="1">
    <source>
        <dbReference type="SAM" id="MobiDB-lite"/>
    </source>
</evidence>
<name>A0A3N4J3M4_9PEZI</name>
<dbReference type="EMBL" id="ML120466">
    <property type="protein sequence ID" value="RPA92765.1"/>
    <property type="molecule type" value="Genomic_DNA"/>
</dbReference>
<dbReference type="AlphaFoldDB" id="A0A3N4J3M4"/>
<sequence>MSARQRGRGRGDRNPLASPFQSHNFPSQQSSPADTHMTDDQVSLVNPAPGSNFSDDEESAFSSPRPPPTSETNQLSYQELTT</sequence>
<evidence type="ECO:0000313" key="3">
    <source>
        <dbReference type="Proteomes" id="UP000276215"/>
    </source>
</evidence>
<keyword evidence="3" id="KW-1185">Reference proteome</keyword>
<feature type="compositionally biased region" description="Polar residues" evidence="1">
    <location>
        <begin position="19"/>
        <end position="33"/>
    </location>
</feature>
<reference evidence="2 3" key="1">
    <citation type="journal article" date="2018" name="Nat. Ecol. Evol.">
        <title>Pezizomycetes genomes reveal the molecular basis of ectomycorrhizal truffle lifestyle.</title>
        <authorList>
            <person name="Murat C."/>
            <person name="Payen T."/>
            <person name="Noel B."/>
            <person name="Kuo A."/>
            <person name="Morin E."/>
            <person name="Chen J."/>
            <person name="Kohler A."/>
            <person name="Krizsan K."/>
            <person name="Balestrini R."/>
            <person name="Da Silva C."/>
            <person name="Montanini B."/>
            <person name="Hainaut M."/>
            <person name="Levati E."/>
            <person name="Barry K.W."/>
            <person name="Belfiori B."/>
            <person name="Cichocki N."/>
            <person name="Clum A."/>
            <person name="Dockter R.B."/>
            <person name="Fauchery L."/>
            <person name="Guy J."/>
            <person name="Iotti M."/>
            <person name="Le Tacon F."/>
            <person name="Lindquist E.A."/>
            <person name="Lipzen A."/>
            <person name="Malagnac F."/>
            <person name="Mello A."/>
            <person name="Molinier V."/>
            <person name="Miyauchi S."/>
            <person name="Poulain J."/>
            <person name="Riccioni C."/>
            <person name="Rubini A."/>
            <person name="Sitrit Y."/>
            <person name="Splivallo R."/>
            <person name="Traeger S."/>
            <person name="Wang M."/>
            <person name="Zifcakova L."/>
            <person name="Wipf D."/>
            <person name="Zambonelli A."/>
            <person name="Paolocci F."/>
            <person name="Nowrousian M."/>
            <person name="Ottonello S."/>
            <person name="Baldrian P."/>
            <person name="Spatafora J.W."/>
            <person name="Henrissat B."/>
            <person name="Nagy L.G."/>
            <person name="Aury J.M."/>
            <person name="Wincker P."/>
            <person name="Grigoriev I.V."/>
            <person name="Bonfante P."/>
            <person name="Martin F.M."/>
        </authorList>
    </citation>
    <scope>NUCLEOTIDE SEQUENCE [LARGE SCALE GENOMIC DNA]</scope>
    <source>
        <strain evidence="2 3">120613-1</strain>
    </source>
</reference>